<accession>A0AAE0ZM97</accession>
<dbReference type="SUPFAM" id="SSF56219">
    <property type="entry name" value="DNase I-like"/>
    <property type="match status" value="1"/>
</dbReference>
<dbReference type="AlphaFoldDB" id="A0AAE0ZM97"/>
<feature type="region of interest" description="Disordered" evidence="1">
    <location>
        <begin position="518"/>
        <end position="545"/>
    </location>
</feature>
<dbReference type="EMBL" id="JAWDGP010003666">
    <property type="protein sequence ID" value="KAK3771920.1"/>
    <property type="molecule type" value="Genomic_DNA"/>
</dbReference>
<feature type="compositionally biased region" description="Basic residues" evidence="1">
    <location>
        <begin position="524"/>
        <end position="540"/>
    </location>
</feature>
<organism evidence="3 4">
    <name type="scientific">Elysia crispata</name>
    <name type="common">lettuce slug</name>
    <dbReference type="NCBI Taxonomy" id="231223"/>
    <lineage>
        <taxon>Eukaryota</taxon>
        <taxon>Metazoa</taxon>
        <taxon>Spiralia</taxon>
        <taxon>Lophotrochozoa</taxon>
        <taxon>Mollusca</taxon>
        <taxon>Gastropoda</taxon>
        <taxon>Heterobranchia</taxon>
        <taxon>Euthyneura</taxon>
        <taxon>Panpulmonata</taxon>
        <taxon>Sacoglossa</taxon>
        <taxon>Placobranchoidea</taxon>
        <taxon>Plakobranchidae</taxon>
        <taxon>Elysia</taxon>
    </lineage>
</organism>
<feature type="domain" description="Endonuclease/exonuclease/phosphatase" evidence="2">
    <location>
        <begin position="63"/>
        <end position="297"/>
    </location>
</feature>
<dbReference type="Gene3D" id="3.60.10.10">
    <property type="entry name" value="Endonuclease/exonuclease/phosphatase"/>
    <property type="match status" value="1"/>
</dbReference>
<evidence type="ECO:0000259" key="2">
    <source>
        <dbReference type="Pfam" id="PF03372"/>
    </source>
</evidence>
<gene>
    <name evidence="3" type="ORF">RRG08_053901</name>
</gene>
<dbReference type="CDD" id="cd09076">
    <property type="entry name" value="L1-EN"/>
    <property type="match status" value="1"/>
</dbReference>
<dbReference type="PANTHER" id="PTHR23227:SF85">
    <property type="entry name" value="CRANIOFACIAL DEVELOPMENT PROTEIN 2"/>
    <property type="match status" value="1"/>
</dbReference>
<reference evidence="3" key="1">
    <citation type="journal article" date="2023" name="G3 (Bethesda)">
        <title>A reference genome for the long-term kleptoplast-retaining sea slug Elysia crispata morphotype clarki.</title>
        <authorList>
            <person name="Eastman K.E."/>
            <person name="Pendleton A.L."/>
            <person name="Shaikh M.A."/>
            <person name="Suttiyut T."/>
            <person name="Ogas R."/>
            <person name="Tomko P."/>
            <person name="Gavelis G."/>
            <person name="Widhalm J.R."/>
            <person name="Wisecaver J.H."/>
        </authorList>
    </citation>
    <scope>NUCLEOTIDE SEQUENCE</scope>
    <source>
        <strain evidence="3">ECLA1</strain>
    </source>
</reference>
<dbReference type="GO" id="GO:0003824">
    <property type="term" value="F:catalytic activity"/>
    <property type="evidence" value="ECO:0007669"/>
    <property type="project" value="InterPro"/>
</dbReference>
<feature type="compositionally biased region" description="Basic and acidic residues" evidence="1">
    <location>
        <begin position="1"/>
        <end position="13"/>
    </location>
</feature>
<dbReference type="Pfam" id="PF03372">
    <property type="entry name" value="Exo_endo_phos"/>
    <property type="match status" value="1"/>
</dbReference>
<dbReference type="InterPro" id="IPR036691">
    <property type="entry name" value="Endo/exonu/phosph_ase_sf"/>
</dbReference>
<sequence length="575" mass="66168">MTVDLRSRQRSDDGTPESGRLNRRIGEELSTMTSTNKRDDGEKPDGVTMENHGTRLGKKLKIGTWNVRTLDAGKVEIIENEMERIKLNILGICEHRWKGQGHLKTPKGGKFIYSGREQPGQSGVGILLEKETTKSLIGYNPISDRILIVRIQGKKKKMALIQAYAPTSSSEIEEAEEFYAALQHAMENIHKQDTLYILGDFNAKIGHEMSREEKEVKGIHCLGNRNERGQMLVDFCIENRLAIGNSFFKHHPRRLFTWTSPDGKTKNQIDYILVKQRWKSSIQQTKTYPGTDCGTDHELLVSTIKIKLRKIKKPEPPVRFDLTQIPEEYGIEIKNKFGILMAVEEEMGPDELATHAQQILLTTAKNRIPKRKAKRQSWISNTTLELIEERRNLKAGGITQDKILYKEKSREIKYSLKKDKKQYIKDQCKEIEEMHTQHKDHKLFKHARLMTTVLKPARKAIKDKTGKVLTENIEILGRWREYCSKMYKAEQTPDTTITDMETEPEPLIDEVRWALKQISNGKSPGKRSPHRTDKRGRGGKHPVIPQADLKNMENRTLPKTMETINLHHTAKERGF</sequence>
<name>A0AAE0ZM97_9GAST</name>
<evidence type="ECO:0000313" key="3">
    <source>
        <dbReference type="EMBL" id="KAK3771920.1"/>
    </source>
</evidence>
<comment type="caution">
    <text evidence="3">The sequence shown here is derived from an EMBL/GenBank/DDBJ whole genome shotgun (WGS) entry which is preliminary data.</text>
</comment>
<evidence type="ECO:0000313" key="4">
    <source>
        <dbReference type="Proteomes" id="UP001283361"/>
    </source>
</evidence>
<protein>
    <recommendedName>
        <fullName evidence="2">Endonuclease/exonuclease/phosphatase domain-containing protein</fullName>
    </recommendedName>
</protein>
<dbReference type="PANTHER" id="PTHR23227">
    <property type="entry name" value="BUCENTAUR RELATED"/>
    <property type="match status" value="1"/>
</dbReference>
<keyword evidence="4" id="KW-1185">Reference proteome</keyword>
<evidence type="ECO:0000256" key="1">
    <source>
        <dbReference type="SAM" id="MobiDB-lite"/>
    </source>
</evidence>
<proteinExistence type="predicted"/>
<dbReference type="InterPro" id="IPR027124">
    <property type="entry name" value="Swc5/CFDP1/2"/>
</dbReference>
<feature type="region of interest" description="Disordered" evidence="1">
    <location>
        <begin position="1"/>
        <end position="53"/>
    </location>
</feature>
<dbReference type="InterPro" id="IPR005135">
    <property type="entry name" value="Endo/exonuclease/phosphatase"/>
</dbReference>
<feature type="compositionally biased region" description="Basic and acidic residues" evidence="1">
    <location>
        <begin position="36"/>
        <end position="45"/>
    </location>
</feature>
<dbReference type="Proteomes" id="UP001283361">
    <property type="component" value="Unassembled WGS sequence"/>
</dbReference>